<dbReference type="AlphaFoldDB" id="A0A9N9J1M2"/>
<gene>
    <name evidence="1" type="ORF">DERYTH_LOCUS17519</name>
</gene>
<dbReference type="EMBL" id="CAJVPY010016594">
    <property type="protein sequence ID" value="CAG8757844.1"/>
    <property type="molecule type" value="Genomic_DNA"/>
</dbReference>
<dbReference type="Proteomes" id="UP000789405">
    <property type="component" value="Unassembled WGS sequence"/>
</dbReference>
<name>A0A9N9J1M2_9GLOM</name>
<reference evidence="1" key="1">
    <citation type="submission" date="2021-06" db="EMBL/GenBank/DDBJ databases">
        <authorList>
            <person name="Kallberg Y."/>
            <person name="Tangrot J."/>
            <person name="Rosling A."/>
        </authorList>
    </citation>
    <scope>NUCLEOTIDE SEQUENCE</scope>
    <source>
        <strain evidence="1">MA453B</strain>
    </source>
</reference>
<dbReference type="OrthoDB" id="2448685at2759"/>
<evidence type="ECO:0000313" key="1">
    <source>
        <dbReference type="EMBL" id="CAG8757844.1"/>
    </source>
</evidence>
<protein>
    <submittedName>
        <fullName evidence="1">10218_t:CDS:1</fullName>
    </submittedName>
</protein>
<evidence type="ECO:0000313" key="2">
    <source>
        <dbReference type="Proteomes" id="UP000789405"/>
    </source>
</evidence>
<proteinExistence type="predicted"/>
<accession>A0A9N9J1M2</accession>
<organism evidence="1 2">
    <name type="scientific">Dentiscutata erythropus</name>
    <dbReference type="NCBI Taxonomy" id="1348616"/>
    <lineage>
        <taxon>Eukaryota</taxon>
        <taxon>Fungi</taxon>
        <taxon>Fungi incertae sedis</taxon>
        <taxon>Mucoromycota</taxon>
        <taxon>Glomeromycotina</taxon>
        <taxon>Glomeromycetes</taxon>
        <taxon>Diversisporales</taxon>
        <taxon>Gigasporaceae</taxon>
        <taxon>Dentiscutata</taxon>
    </lineage>
</organism>
<keyword evidence="2" id="KW-1185">Reference proteome</keyword>
<sequence length="422" mass="48402">MNSFGNDNIIYIDSPSPSIDQIVTEDEESMIEDFNSMPLCLPTSSSTTPLNSPPPNFNSRKLNKRSINLSDSILDKPSKKSKDYSEYVARGYLCLAKFREWKNNDGSYFPISVMNLCNYLRVKMLTNNVKSLDWNINALSKYQKNVLNIQNWTDVKFHKDVKDLMDQIREDKMKDDNIKKKVDETSSNIERTKEKDTASSRIIPIFDPASVTSIAPFPFPIPQIQFPCVDIPYVIKYIPDCNFINMFPTQKSLDERSEVSYTMSSTNSDTSQIPITEEPVISQIPITEESVISLISTQDVVDVSSAQIDYYPQIFTVSHKDHWKGNDEQKEQKEIQEDVNEPESFKSCYERSLSILKSLYEDHCDFHPDGCVLLPDDLHFVLNDTLYRHWALLCASGDDFVETELPVSNELEEFSKSHAVKI</sequence>
<comment type="caution">
    <text evidence="1">The sequence shown here is derived from an EMBL/GenBank/DDBJ whole genome shotgun (WGS) entry which is preliminary data.</text>
</comment>